<reference evidence="2" key="1">
    <citation type="journal article" date="2022" name="IScience">
        <title>Evolution of zygomycete secretomes and the origins of terrestrial fungal ecologies.</title>
        <authorList>
            <person name="Chang Y."/>
            <person name="Wang Y."/>
            <person name="Mondo S."/>
            <person name="Ahrendt S."/>
            <person name="Andreopoulos W."/>
            <person name="Barry K."/>
            <person name="Beard J."/>
            <person name="Benny G.L."/>
            <person name="Blankenship S."/>
            <person name="Bonito G."/>
            <person name="Cuomo C."/>
            <person name="Desiro A."/>
            <person name="Gervers K.A."/>
            <person name="Hundley H."/>
            <person name="Kuo A."/>
            <person name="LaButti K."/>
            <person name="Lang B.F."/>
            <person name="Lipzen A."/>
            <person name="O'Donnell K."/>
            <person name="Pangilinan J."/>
            <person name="Reynolds N."/>
            <person name="Sandor L."/>
            <person name="Smith M.E."/>
            <person name="Tsang A."/>
            <person name="Grigoriev I.V."/>
            <person name="Stajich J.E."/>
            <person name="Spatafora J.W."/>
        </authorList>
    </citation>
    <scope>NUCLEOTIDE SEQUENCE</scope>
    <source>
        <strain evidence="2">RSA 2281</strain>
    </source>
</reference>
<reference evidence="2" key="2">
    <citation type="submission" date="2023-02" db="EMBL/GenBank/DDBJ databases">
        <authorList>
            <consortium name="DOE Joint Genome Institute"/>
            <person name="Mondo S.J."/>
            <person name="Chang Y."/>
            <person name="Wang Y."/>
            <person name="Ahrendt S."/>
            <person name="Andreopoulos W."/>
            <person name="Barry K."/>
            <person name="Beard J."/>
            <person name="Benny G.L."/>
            <person name="Blankenship S."/>
            <person name="Bonito G."/>
            <person name="Cuomo C."/>
            <person name="Desiro A."/>
            <person name="Gervers K.A."/>
            <person name="Hundley H."/>
            <person name="Kuo A."/>
            <person name="LaButti K."/>
            <person name="Lang B.F."/>
            <person name="Lipzen A."/>
            <person name="O'Donnell K."/>
            <person name="Pangilinan J."/>
            <person name="Reynolds N."/>
            <person name="Sandor L."/>
            <person name="Smith M.W."/>
            <person name="Tsang A."/>
            <person name="Grigoriev I.V."/>
            <person name="Stajich J.E."/>
            <person name="Spatafora J.W."/>
        </authorList>
    </citation>
    <scope>NUCLEOTIDE SEQUENCE</scope>
    <source>
        <strain evidence="2">RSA 2281</strain>
    </source>
</reference>
<proteinExistence type="predicted"/>
<name>A0AAD5P8U8_9FUNG</name>
<evidence type="ECO:0000313" key="2">
    <source>
        <dbReference type="EMBL" id="KAI9244816.1"/>
    </source>
</evidence>
<keyword evidence="3" id="KW-1185">Reference proteome</keyword>
<feature type="region of interest" description="Disordered" evidence="1">
    <location>
        <begin position="79"/>
        <end position="158"/>
    </location>
</feature>
<evidence type="ECO:0000256" key="1">
    <source>
        <dbReference type="SAM" id="MobiDB-lite"/>
    </source>
</evidence>
<dbReference type="EMBL" id="JAIXMP010000056">
    <property type="protein sequence ID" value="KAI9244816.1"/>
    <property type="molecule type" value="Genomic_DNA"/>
</dbReference>
<protein>
    <submittedName>
        <fullName evidence="2">Uncharacterized protein</fullName>
    </submittedName>
</protein>
<feature type="compositionally biased region" description="Low complexity" evidence="1">
    <location>
        <begin position="116"/>
        <end position="126"/>
    </location>
</feature>
<dbReference type="AlphaFoldDB" id="A0AAD5P8U8"/>
<organism evidence="2 3">
    <name type="scientific">Phascolomyces articulosus</name>
    <dbReference type="NCBI Taxonomy" id="60185"/>
    <lineage>
        <taxon>Eukaryota</taxon>
        <taxon>Fungi</taxon>
        <taxon>Fungi incertae sedis</taxon>
        <taxon>Mucoromycota</taxon>
        <taxon>Mucoromycotina</taxon>
        <taxon>Mucoromycetes</taxon>
        <taxon>Mucorales</taxon>
        <taxon>Lichtheimiaceae</taxon>
        <taxon>Phascolomyces</taxon>
    </lineage>
</organism>
<dbReference type="Proteomes" id="UP001209540">
    <property type="component" value="Unassembled WGS sequence"/>
</dbReference>
<feature type="region of interest" description="Disordered" evidence="1">
    <location>
        <begin position="380"/>
        <end position="408"/>
    </location>
</feature>
<feature type="region of interest" description="Disordered" evidence="1">
    <location>
        <begin position="332"/>
        <end position="356"/>
    </location>
</feature>
<comment type="caution">
    <text evidence="2">The sequence shown here is derived from an EMBL/GenBank/DDBJ whole genome shotgun (WGS) entry which is preliminary data.</text>
</comment>
<accession>A0AAD5P8U8</accession>
<gene>
    <name evidence="2" type="ORF">BDA99DRAFT_528720</name>
</gene>
<feature type="compositionally biased region" description="Low complexity" evidence="1">
    <location>
        <begin position="382"/>
        <end position="408"/>
    </location>
</feature>
<feature type="region of interest" description="Disordered" evidence="1">
    <location>
        <begin position="1"/>
        <end position="21"/>
    </location>
</feature>
<feature type="compositionally biased region" description="Basic and acidic residues" evidence="1">
    <location>
        <begin position="79"/>
        <end position="112"/>
    </location>
</feature>
<sequence>MSTPSLQPDQQQSETVRKTNNTVSWQNELSQFFNGIGLTETSQCLNAELVVLSRHHLERLPIELEKLVDQLLQTLEQHVQAKEDQESTQQRRSDSKNNNEESETQERQRSMNEQDLSSTTLSSLSNTKKRKRQSFNDNNIKGDEKEEQERVKRMDSEQVQIRATHDEIQQRIQTFIQAKQSEVDASNRTEFLSRVDPSSSELTCARADAREINRNIQMKFDIVNNEDGPLARSLMSSNDHVQISTGSATTTMESALEERIQNIEQHLNVSFDDQAIPPFTLHERIKILENTLIDIEREHPKWAAIHFHQPNRKFPPAPPITYIMRPDGTKGEYVTTQRPPQTPPTIPGHPHMKTTGRANSSLTRAVLEQLNRKRQQQVIADSSLHNNNRNNNLTALSSSSASTSSSSI</sequence>
<evidence type="ECO:0000313" key="3">
    <source>
        <dbReference type="Proteomes" id="UP001209540"/>
    </source>
</evidence>
<feature type="compositionally biased region" description="Basic and acidic residues" evidence="1">
    <location>
        <begin position="140"/>
        <end position="156"/>
    </location>
</feature>